<dbReference type="InParanoid" id="A0A4R6QR76"/>
<dbReference type="EMBL" id="SNXS01000002">
    <property type="protein sequence ID" value="TDP72989.1"/>
    <property type="molecule type" value="Genomic_DNA"/>
</dbReference>
<dbReference type="Proteomes" id="UP000295361">
    <property type="component" value="Unassembled WGS sequence"/>
</dbReference>
<dbReference type="AlphaFoldDB" id="A0A4R6QR76"/>
<gene>
    <name evidence="1" type="ORF">DES47_102735</name>
</gene>
<proteinExistence type="predicted"/>
<comment type="caution">
    <text evidence="1">The sequence shown here is derived from an EMBL/GenBank/DDBJ whole genome shotgun (WGS) entry which is preliminary data.</text>
</comment>
<organism evidence="1 2">
    <name type="scientific">Roseateles toxinivorans</name>
    <dbReference type="NCBI Taxonomy" id="270368"/>
    <lineage>
        <taxon>Bacteria</taxon>
        <taxon>Pseudomonadati</taxon>
        <taxon>Pseudomonadota</taxon>
        <taxon>Betaproteobacteria</taxon>
        <taxon>Burkholderiales</taxon>
        <taxon>Sphaerotilaceae</taxon>
        <taxon>Roseateles</taxon>
    </lineage>
</organism>
<protein>
    <submittedName>
        <fullName evidence="1">Uncharacterized protein</fullName>
    </submittedName>
</protein>
<accession>A0A4R6QR76</accession>
<evidence type="ECO:0000313" key="2">
    <source>
        <dbReference type="Proteomes" id="UP000295361"/>
    </source>
</evidence>
<reference evidence="1 2" key="1">
    <citation type="submission" date="2019-03" db="EMBL/GenBank/DDBJ databases">
        <title>Genomic Encyclopedia of Type Strains, Phase IV (KMG-IV): sequencing the most valuable type-strain genomes for metagenomic binning, comparative biology and taxonomic classification.</title>
        <authorList>
            <person name="Goeker M."/>
        </authorList>
    </citation>
    <scope>NUCLEOTIDE SEQUENCE [LARGE SCALE GENOMIC DNA]</scope>
    <source>
        <strain evidence="1 2">DSM 16998</strain>
    </source>
</reference>
<evidence type="ECO:0000313" key="1">
    <source>
        <dbReference type="EMBL" id="TDP72989.1"/>
    </source>
</evidence>
<name>A0A4R6QR76_9BURK</name>
<sequence length="155" mass="16512">MTKHRAGVVVVGDTVTVVLAELPTDTSSPVSIISDSNWVLQKGDRGPALAVLHQRCADFFRQNAVDSVVVKASAVPQGSVKLAVLESAEVRGVIIAAASSATKVSCLSKAVISRTYGNRKVDEYLKDDGFWGEQTIGEKLKKSSREAAMLILATR</sequence>
<dbReference type="OrthoDB" id="7030180at2"/>
<keyword evidence="2" id="KW-1185">Reference proteome</keyword>